<comment type="caution">
    <text evidence="11">The sequence shown here is derived from an EMBL/GenBank/DDBJ whole genome shotgun (WGS) entry which is preliminary data.</text>
</comment>
<dbReference type="InterPro" id="IPR016032">
    <property type="entry name" value="Sig_transdc_resp-reg_C-effctor"/>
</dbReference>
<accession>A0A2P8HAJ4</accession>
<dbReference type="Gene3D" id="6.10.250.690">
    <property type="match status" value="1"/>
</dbReference>
<proteinExistence type="predicted"/>
<dbReference type="SUPFAM" id="SSF52172">
    <property type="entry name" value="CheY-like"/>
    <property type="match status" value="1"/>
</dbReference>
<dbReference type="PANTHER" id="PTHR48111">
    <property type="entry name" value="REGULATOR OF RPOS"/>
    <property type="match status" value="1"/>
</dbReference>
<comment type="subcellular location">
    <subcellularLocation>
        <location evidence="1">Cytoplasm</location>
    </subcellularLocation>
</comment>
<dbReference type="Gene3D" id="3.40.50.2300">
    <property type="match status" value="1"/>
</dbReference>
<dbReference type="Proteomes" id="UP000242310">
    <property type="component" value="Unassembled WGS sequence"/>
</dbReference>
<organism evidence="11 12">
    <name type="scientific">Salsuginibacillus halophilus</name>
    <dbReference type="NCBI Taxonomy" id="517424"/>
    <lineage>
        <taxon>Bacteria</taxon>
        <taxon>Bacillati</taxon>
        <taxon>Bacillota</taxon>
        <taxon>Bacilli</taxon>
        <taxon>Bacillales</taxon>
        <taxon>Bacillaceae</taxon>
        <taxon>Salsuginibacillus</taxon>
    </lineage>
</organism>
<evidence type="ECO:0000259" key="10">
    <source>
        <dbReference type="PROSITE" id="PS51755"/>
    </source>
</evidence>
<dbReference type="InterPro" id="IPR011006">
    <property type="entry name" value="CheY-like_superfamily"/>
</dbReference>
<evidence type="ECO:0000256" key="1">
    <source>
        <dbReference type="ARBA" id="ARBA00004496"/>
    </source>
</evidence>
<evidence type="ECO:0000259" key="9">
    <source>
        <dbReference type="PROSITE" id="PS50110"/>
    </source>
</evidence>
<keyword evidence="4" id="KW-0805">Transcription regulation</keyword>
<evidence type="ECO:0000256" key="4">
    <source>
        <dbReference type="ARBA" id="ARBA00023015"/>
    </source>
</evidence>
<dbReference type="AlphaFoldDB" id="A0A2P8HAJ4"/>
<dbReference type="PROSITE" id="PS51755">
    <property type="entry name" value="OMPR_PHOB"/>
    <property type="match status" value="1"/>
</dbReference>
<protein>
    <submittedName>
        <fullName evidence="11">Two-component system alkaline phosphatase synthesis response regulator PhoP</fullName>
    </submittedName>
</protein>
<dbReference type="CDD" id="cd17574">
    <property type="entry name" value="REC_OmpR"/>
    <property type="match status" value="1"/>
</dbReference>
<keyword evidence="2 7" id="KW-0597">Phosphoprotein</keyword>
<gene>
    <name evidence="11" type="ORF">B0H94_11143</name>
</gene>
<name>A0A2P8HAJ4_9BACI</name>
<dbReference type="SMART" id="SM00862">
    <property type="entry name" value="Trans_reg_C"/>
    <property type="match status" value="1"/>
</dbReference>
<reference evidence="11 12" key="1">
    <citation type="submission" date="2018-03" db="EMBL/GenBank/DDBJ databases">
        <title>Genomic Encyclopedia of Type Strains, Phase III (KMG-III): the genomes of soil and plant-associated and newly described type strains.</title>
        <authorList>
            <person name="Whitman W."/>
        </authorList>
    </citation>
    <scope>NUCLEOTIDE SEQUENCE [LARGE SCALE GENOMIC DNA]</scope>
    <source>
        <strain evidence="11 12">CGMCC 1.07653</strain>
    </source>
</reference>
<dbReference type="GO" id="GO:0032993">
    <property type="term" value="C:protein-DNA complex"/>
    <property type="evidence" value="ECO:0007669"/>
    <property type="project" value="TreeGrafter"/>
</dbReference>
<dbReference type="SMART" id="SM00448">
    <property type="entry name" value="REC"/>
    <property type="match status" value="1"/>
</dbReference>
<evidence type="ECO:0000256" key="6">
    <source>
        <dbReference type="ARBA" id="ARBA00023163"/>
    </source>
</evidence>
<dbReference type="GO" id="GO:0000976">
    <property type="term" value="F:transcription cis-regulatory region binding"/>
    <property type="evidence" value="ECO:0007669"/>
    <property type="project" value="TreeGrafter"/>
</dbReference>
<feature type="DNA-binding region" description="OmpR/PhoB-type" evidence="8">
    <location>
        <begin position="128"/>
        <end position="228"/>
    </location>
</feature>
<dbReference type="GO" id="GO:0005829">
    <property type="term" value="C:cytosol"/>
    <property type="evidence" value="ECO:0007669"/>
    <property type="project" value="TreeGrafter"/>
</dbReference>
<evidence type="ECO:0000256" key="7">
    <source>
        <dbReference type="PROSITE-ProRule" id="PRU00169"/>
    </source>
</evidence>
<feature type="modified residue" description="4-aspartylphosphate" evidence="7">
    <location>
        <position position="55"/>
    </location>
</feature>
<dbReference type="InterPro" id="IPR039420">
    <property type="entry name" value="WalR-like"/>
</dbReference>
<evidence type="ECO:0000313" key="12">
    <source>
        <dbReference type="Proteomes" id="UP000242310"/>
    </source>
</evidence>
<dbReference type="PANTHER" id="PTHR48111:SF73">
    <property type="entry name" value="ALKALINE PHOSPHATASE SYNTHESIS TRANSCRIPTIONAL REGULATORY PROTEIN PHOP"/>
    <property type="match status" value="1"/>
</dbReference>
<dbReference type="CDD" id="cd00383">
    <property type="entry name" value="trans_reg_C"/>
    <property type="match status" value="1"/>
</dbReference>
<feature type="domain" description="Response regulatory" evidence="9">
    <location>
        <begin position="6"/>
        <end position="121"/>
    </location>
</feature>
<dbReference type="Gene3D" id="1.10.10.10">
    <property type="entry name" value="Winged helix-like DNA-binding domain superfamily/Winged helix DNA-binding domain"/>
    <property type="match status" value="1"/>
</dbReference>
<dbReference type="GO" id="GO:0006355">
    <property type="term" value="P:regulation of DNA-templated transcription"/>
    <property type="evidence" value="ECO:0007669"/>
    <property type="project" value="InterPro"/>
</dbReference>
<keyword evidence="6" id="KW-0804">Transcription</keyword>
<dbReference type="GO" id="GO:0000156">
    <property type="term" value="F:phosphorelay response regulator activity"/>
    <property type="evidence" value="ECO:0007669"/>
    <property type="project" value="TreeGrafter"/>
</dbReference>
<evidence type="ECO:0000256" key="5">
    <source>
        <dbReference type="ARBA" id="ARBA00023125"/>
    </source>
</evidence>
<evidence type="ECO:0000256" key="8">
    <source>
        <dbReference type="PROSITE-ProRule" id="PRU01091"/>
    </source>
</evidence>
<dbReference type="PROSITE" id="PS50110">
    <property type="entry name" value="RESPONSE_REGULATORY"/>
    <property type="match status" value="1"/>
</dbReference>
<dbReference type="InterPro" id="IPR036388">
    <property type="entry name" value="WH-like_DNA-bd_sf"/>
</dbReference>
<dbReference type="Pfam" id="PF00486">
    <property type="entry name" value="Trans_reg_C"/>
    <property type="match status" value="1"/>
</dbReference>
<sequence length="228" mass="26374">MRVGQQILVVEDDEMIRNLIQIYLEKHHYEVITAADGEEGREAYLAHYPCLVLLDLMLPKLSGEKLCEWIQEQDNNETSIIMLTAKTSSEQKVAGLRLGADDYITKPFSPEELVARVEAVLRRGGRFCQRIAHSGLVIMPRRGEVYLYEQPLKMTTYEFHLLYHFMSHPNIVFSREQLVAQIHPDDEADILERTIDAHIKKLREKIEETPAKPARIQTVRGMGYRFVP</sequence>
<dbReference type="Pfam" id="PF00072">
    <property type="entry name" value="Response_reg"/>
    <property type="match status" value="1"/>
</dbReference>
<evidence type="ECO:0000313" key="11">
    <source>
        <dbReference type="EMBL" id="PSL43220.1"/>
    </source>
</evidence>
<dbReference type="FunFam" id="3.40.50.2300:FF:000001">
    <property type="entry name" value="DNA-binding response regulator PhoB"/>
    <property type="match status" value="1"/>
</dbReference>
<dbReference type="InterPro" id="IPR001867">
    <property type="entry name" value="OmpR/PhoB-type_DNA-bd"/>
</dbReference>
<evidence type="ECO:0000256" key="2">
    <source>
        <dbReference type="ARBA" id="ARBA00022553"/>
    </source>
</evidence>
<keyword evidence="12" id="KW-1185">Reference proteome</keyword>
<evidence type="ECO:0000256" key="3">
    <source>
        <dbReference type="ARBA" id="ARBA00023012"/>
    </source>
</evidence>
<dbReference type="EMBL" id="PYAV01000011">
    <property type="protein sequence ID" value="PSL43220.1"/>
    <property type="molecule type" value="Genomic_DNA"/>
</dbReference>
<feature type="domain" description="OmpR/PhoB-type" evidence="10">
    <location>
        <begin position="128"/>
        <end position="228"/>
    </location>
</feature>
<keyword evidence="5 8" id="KW-0238">DNA-binding</keyword>
<dbReference type="InterPro" id="IPR001789">
    <property type="entry name" value="Sig_transdc_resp-reg_receiver"/>
</dbReference>
<dbReference type="SUPFAM" id="SSF46894">
    <property type="entry name" value="C-terminal effector domain of the bipartite response regulators"/>
    <property type="match status" value="1"/>
</dbReference>
<keyword evidence="3" id="KW-0902">Two-component regulatory system</keyword>